<name>A0A8T1VHT8_9STRA</name>
<sequence>MTHKKRRSRASPLPPFPRLEDVPLPDVIRALPHVLRLIDMLLMSPKEAATEAARTGQSDWLDECDVKDALLGAAASGHLDILIHYYIEPSDEEQMKEMAAVIQRAARRAADGGHLDVIQFLLLERVDWVQNNVESTCMGWRDVDALAYAIFYGYSDLVEFLFSVFADYHWALSMAIDTSQPALPDPYRARACCGVVAGGTHKCVPSVNTAM</sequence>
<comment type="caution">
    <text evidence="1">The sequence shown here is derived from an EMBL/GenBank/DDBJ whole genome shotgun (WGS) entry which is preliminary data.</text>
</comment>
<reference evidence="1" key="1">
    <citation type="submission" date="2021-02" db="EMBL/GenBank/DDBJ databases">
        <authorList>
            <person name="Palmer J.M."/>
        </authorList>
    </citation>
    <scope>NUCLEOTIDE SEQUENCE</scope>
    <source>
        <strain evidence="1">SCRP734</strain>
    </source>
</reference>
<evidence type="ECO:0000313" key="1">
    <source>
        <dbReference type="EMBL" id="KAG7380857.1"/>
    </source>
</evidence>
<evidence type="ECO:0008006" key="3">
    <source>
        <dbReference type="Google" id="ProtNLM"/>
    </source>
</evidence>
<keyword evidence="2" id="KW-1185">Reference proteome</keyword>
<evidence type="ECO:0000313" key="2">
    <source>
        <dbReference type="Proteomes" id="UP000694044"/>
    </source>
</evidence>
<proteinExistence type="predicted"/>
<dbReference type="EMBL" id="JAGDFM010000273">
    <property type="protein sequence ID" value="KAG7380857.1"/>
    <property type="molecule type" value="Genomic_DNA"/>
</dbReference>
<protein>
    <recommendedName>
        <fullName evidence="3">Ankyrin repeat protein</fullName>
    </recommendedName>
</protein>
<gene>
    <name evidence="1" type="ORF">PHYPSEUDO_006718</name>
</gene>
<organism evidence="1 2">
    <name type="scientific">Phytophthora pseudosyringae</name>
    <dbReference type="NCBI Taxonomy" id="221518"/>
    <lineage>
        <taxon>Eukaryota</taxon>
        <taxon>Sar</taxon>
        <taxon>Stramenopiles</taxon>
        <taxon>Oomycota</taxon>
        <taxon>Peronosporomycetes</taxon>
        <taxon>Peronosporales</taxon>
        <taxon>Peronosporaceae</taxon>
        <taxon>Phytophthora</taxon>
    </lineage>
</organism>
<dbReference type="Proteomes" id="UP000694044">
    <property type="component" value="Unassembled WGS sequence"/>
</dbReference>
<accession>A0A8T1VHT8</accession>
<dbReference type="AlphaFoldDB" id="A0A8T1VHT8"/>
<dbReference type="OrthoDB" id="127385at2759"/>